<keyword evidence="3" id="KW-1185">Reference proteome</keyword>
<keyword evidence="1" id="KW-0472">Membrane</keyword>
<keyword evidence="1" id="KW-0812">Transmembrane</keyword>
<evidence type="ECO:0000313" key="3">
    <source>
        <dbReference type="Proteomes" id="UP000799640"/>
    </source>
</evidence>
<dbReference type="AlphaFoldDB" id="A0A6G1I6B9"/>
<accession>A0A6G1I6B9</accession>
<dbReference type="Proteomes" id="UP000799640">
    <property type="component" value="Unassembled WGS sequence"/>
</dbReference>
<name>A0A6G1I6B9_9PEZI</name>
<sequence>MLLVGGVCFGGRVWGARDGGFLPDVSSCTRTLSLCITAPPLPFPSFPLSSDAHILWGCSFCICITKLSLLCFYLVCSLYATWLFAPYDSWCFPLLSTLSLRSSTERSISRFKPLRLRLLPVSCHTRTFTLSPTTVVTSRRV</sequence>
<organism evidence="2 3">
    <name type="scientific">Trichodelitschia bisporula</name>
    <dbReference type="NCBI Taxonomy" id="703511"/>
    <lineage>
        <taxon>Eukaryota</taxon>
        <taxon>Fungi</taxon>
        <taxon>Dikarya</taxon>
        <taxon>Ascomycota</taxon>
        <taxon>Pezizomycotina</taxon>
        <taxon>Dothideomycetes</taxon>
        <taxon>Dothideomycetes incertae sedis</taxon>
        <taxon>Phaeotrichales</taxon>
        <taxon>Phaeotrichaceae</taxon>
        <taxon>Trichodelitschia</taxon>
    </lineage>
</organism>
<evidence type="ECO:0000256" key="1">
    <source>
        <dbReference type="SAM" id="Phobius"/>
    </source>
</evidence>
<reference evidence="2" key="1">
    <citation type="journal article" date="2020" name="Stud. Mycol.">
        <title>101 Dothideomycetes genomes: a test case for predicting lifestyles and emergence of pathogens.</title>
        <authorList>
            <person name="Haridas S."/>
            <person name="Albert R."/>
            <person name="Binder M."/>
            <person name="Bloem J."/>
            <person name="Labutti K."/>
            <person name="Salamov A."/>
            <person name="Andreopoulos B."/>
            <person name="Baker S."/>
            <person name="Barry K."/>
            <person name="Bills G."/>
            <person name="Bluhm B."/>
            <person name="Cannon C."/>
            <person name="Castanera R."/>
            <person name="Culley D."/>
            <person name="Daum C."/>
            <person name="Ezra D."/>
            <person name="Gonzalez J."/>
            <person name="Henrissat B."/>
            <person name="Kuo A."/>
            <person name="Liang C."/>
            <person name="Lipzen A."/>
            <person name="Lutzoni F."/>
            <person name="Magnuson J."/>
            <person name="Mondo S."/>
            <person name="Nolan M."/>
            <person name="Ohm R."/>
            <person name="Pangilinan J."/>
            <person name="Park H.-J."/>
            <person name="Ramirez L."/>
            <person name="Alfaro M."/>
            <person name="Sun H."/>
            <person name="Tritt A."/>
            <person name="Yoshinaga Y."/>
            <person name="Zwiers L.-H."/>
            <person name="Turgeon B."/>
            <person name="Goodwin S."/>
            <person name="Spatafora J."/>
            <person name="Crous P."/>
            <person name="Grigoriev I."/>
        </authorList>
    </citation>
    <scope>NUCLEOTIDE SEQUENCE</scope>
    <source>
        <strain evidence="2">CBS 262.69</strain>
    </source>
</reference>
<evidence type="ECO:0000313" key="2">
    <source>
        <dbReference type="EMBL" id="KAF2403734.1"/>
    </source>
</evidence>
<dbReference type="EMBL" id="ML996689">
    <property type="protein sequence ID" value="KAF2403734.1"/>
    <property type="molecule type" value="Genomic_DNA"/>
</dbReference>
<gene>
    <name evidence="2" type="ORF">EJ06DRAFT_291494</name>
</gene>
<proteinExistence type="predicted"/>
<feature type="transmembrane region" description="Helical" evidence="1">
    <location>
        <begin position="54"/>
        <end position="75"/>
    </location>
</feature>
<keyword evidence="1" id="KW-1133">Transmembrane helix</keyword>
<protein>
    <submittedName>
        <fullName evidence="2">Uncharacterized protein</fullName>
    </submittedName>
</protein>